<dbReference type="Gene3D" id="3.40.190.10">
    <property type="entry name" value="Periplasmic binding protein-like II"/>
    <property type="match status" value="1"/>
</dbReference>
<keyword evidence="3" id="KW-0813">Transport</keyword>
<evidence type="ECO:0000313" key="9">
    <source>
        <dbReference type="Proteomes" id="UP000438120"/>
    </source>
</evidence>
<dbReference type="GO" id="GO:0015833">
    <property type="term" value="P:peptide transport"/>
    <property type="evidence" value="ECO:0007669"/>
    <property type="project" value="UniProtKB-KW"/>
</dbReference>
<evidence type="ECO:0000256" key="2">
    <source>
        <dbReference type="ARBA" id="ARBA00005695"/>
    </source>
</evidence>
<dbReference type="Gene3D" id="3.10.105.10">
    <property type="entry name" value="Dipeptide-binding Protein, Domain 3"/>
    <property type="match status" value="1"/>
</dbReference>
<reference evidence="8 9" key="1">
    <citation type="submission" date="2019-08" db="EMBL/GenBank/DDBJ databases">
        <title>In-depth cultivation of the pig gut microbiome towards novel bacterial diversity and tailored functional studies.</title>
        <authorList>
            <person name="Wylensek D."/>
            <person name="Hitch T.C.A."/>
            <person name="Clavel T."/>
        </authorList>
    </citation>
    <scope>NUCLEOTIDE SEQUENCE [LARGE SCALE GENOMIC DNA]</scope>
    <source>
        <strain evidence="8 9">Bifido-178-WT-2B</strain>
    </source>
</reference>
<comment type="subcellular location">
    <subcellularLocation>
        <location evidence="1">Cell membrane</location>
        <topology evidence="1">Lipid-anchor</topology>
    </subcellularLocation>
</comment>
<dbReference type="RefSeq" id="WP_154549010.1">
    <property type="nucleotide sequence ID" value="NZ_VUMX01000018.1"/>
</dbReference>
<evidence type="ECO:0000256" key="4">
    <source>
        <dbReference type="ARBA" id="ARBA00022729"/>
    </source>
</evidence>
<dbReference type="SUPFAM" id="SSF53850">
    <property type="entry name" value="Periplasmic binding protein-like II"/>
    <property type="match status" value="1"/>
</dbReference>
<proteinExistence type="inferred from homology"/>
<evidence type="ECO:0000256" key="1">
    <source>
        <dbReference type="ARBA" id="ARBA00004193"/>
    </source>
</evidence>
<protein>
    <submittedName>
        <fullName evidence="8">Peptide ABC transporter substrate-binding protein</fullName>
    </submittedName>
</protein>
<dbReference type="GO" id="GO:0043190">
    <property type="term" value="C:ATP-binding cassette (ABC) transporter complex"/>
    <property type="evidence" value="ECO:0007669"/>
    <property type="project" value="InterPro"/>
</dbReference>
<gene>
    <name evidence="8" type="ORF">FYJ62_07070</name>
</gene>
<organism evidence="8 9">
    <name type="scientific">Lactobacillus porci</name>
    <dbReference type="NCBI Taxonomy" id="2012477"/>
    <lineage>
        <taxon>Bacteria</taxon>
        <taxon>Bacillati</taxon>
        <taxon>Bacillota</taxon>
        <taxon>Bacilli</taxon>
        <taxon>Lactobacillales</taxon>
        <taxon>Lactobacillaceae</taxon>
        <taxon>Lactobacillus</taxon>
    </lineage>
</organism>
<dbReference type="OrthoDB" id="403896at2"/>
<dbReference type="InterPro" id="IPR000914">
    <property type="entry name" value="SBP_5_dom"/>
</dbReference>
<dbReference type="InterPro" id="IPR030678">
    <property type="entry name" value="Peptide/Ni-bd"/>
</dbReference>
<dbReference type="InterPro" id="IPR023765">
    <property type="entry name" value="SBP_5_CS"/>
</dbReference>
<dbReference type="Proteomes" id="UP000438120">
    <property type="component" value="Unassembled WGS sequence"/>
</dbReference>
<feature type="chain" id="PRO_5038773676" evidence="6">
    <location>
        <begin position="22"/>
        <end position="552"/>
    </location>
</feature>
<keyword evidence="9" id="KW-1185">Reference proteome</keyword>
<dbReference type="AlphaFoldDB" id="A0A6A8MF06"/>
<evidence type="ECO:0000256" key="5">
    <source>
        <dbReference type="ARBA" id="ARBA00022856"/>
    </source>
</evidence>
<keyword evidence="5" id="KW-0571">Peptide transport</keyword>
<dbReference type="GO" id="GO:1904680">
    <property type="term" value="F:peptide transmembrane transporter activity"/>
    <property type="evidence" value="ECO:0007669"/>
    <property type="project" value="TreeGrafter"/>
</dbReference>
<dbReference type="InterPro" id="IPR039424">
    <property type="entry name" value="SBP_5"/>
</dbReference>
<accession>A0A6A8MF06</accession>
<dbReference type="GO" id="GO:0042597">
    <property type="term" value="C:periplasmic space"/>
    <property type="evidence" value="ECO:0007669"/>
    <property type="project" value="UniProtKB-ARBA"/>
</dbReference>
<dbReference type="Gene3D" id="3.90.76.10">
    <property type="entry name" value="Dipeptide-binding Protein, Domain 1"/>
    <property type="match status" value="1"/>
</dbReference>
<dbReference type="PIRSF" id="PIRSF002741">
    <property type="entry name" value="MppA"/>
    <property type="match status" value="1"/>
</dbReference>
<dbReference type="CDD" id="cd08504">
    <property type="entry name" value="PBP2_OppA"/>
    <property type="match status" value="1"/>
</dbReference>
<evidence type="ECO:0000256" key="6">
    <source>
        <dbReference type="SAM" id="SignalP"/>
    </source>
</evidence>
<dbReference type="PANTHER" id="PTHR30290">
    <property type="entry name" value="PERIPLASMIC BINDING COMPONENT OF ABC TRANSPORTER"/>
    <property type="match status" value="1"/>
</dbReference>
<dbReference type="PROSITE" id="PS51257">
    <property type="entry name" value="PROKAR_LIPOPROTEIN"/>
    <property type="match status" value="1"/>
</dbReference>
<name>A0A6A8MF06_9LACO</name>
<sequence length="552" mass="61760">MSNFKKIISGTMIAASALLLGACTKSSSNSSSSNSKAPVGTSYEKSINWMTTSELESLDPAKADDTASEEQIANTYEGLYRLGKNSKVEPGVAVSSSVSKDGLTWTFNLRKNAKWSNGDPVTADDFVYAWRRQVDPKTASSQVNNYQGIKNAIKISEGKKKVKTLGVKAEGKYKLVVQFETPVPYFKVVTAISLKPLDSKAVNKYGKKYGTKSEYAVYNGPFTSAGWTGSSLTWKLAKNKYYWDAKNVKLDSVNYSVQKTPSTDYNLYQTGKLDAAILDTQAAKSMKGKKGYTVLTLGNTTYLSYNYKKEKMFRNANLRRALSMAINRKQLLTTIGDYNTQATTFSATNVVLDDENFADYVEKHDTDNNKYVEYDKTEAQKYFKKALKELKTKKISFTLMADDDDSYKKQTEFIQSALTEAFGDQISVSVSNLPKTTRVARQLAGKYQVVLGGLTSDFPDPYHFLSYMTSGQAYNFGKWTNKSYDKAVKASLTMNKQKRKAALLKAEQIIINQQPVSPLYHMGQAWMIRPNIKNLVFNGEYPDFKHTYAVKN</sequence>
<evidence type="ECO:0000256" key="3">
    <source>
        <dbReference type="ARBA" id="ARBA00022448"/>
    </source>
</evidence>
<dbReference type="Pfam" id="PF00496">
    <property type="entry name" value="SBP_bac_5"/>
    <property type="match status" value="1"/>
</dbReference>
<comment type="caution">
    <text evidence="8">The sequence shown here is derived from an EMBL/GenBank/DDBJ whole genome shotgun (WGS) entry which is preliminary data.</text>
</comment>
<feature type="domain" description="Solute-binding protein family 5" evidence="7">
    <location>
        <begin position="87"/>
        <end position="474"/>
    </location>
</feature>
<dbReference type="PANTHER" id="PTHR30290:SF10">
    <property type="entry name" value="PERIPLASMIC OLIGOPEPTIDE-BINDING PROTEIN-RELATED"/>
    <property type="match status" value="1"/>
</dbReference>
<comment type="similarity">
    <text evidence="2">Belongs to the bacterial solute-binding protein 5 family.</text>
</comment>
<dbReference type="FunFam" id="3.90.76.10:FF:000001">
    <property type="entry name" value="Oligopeptide ABC transporter substrate-binding protein"/>
    <property type="match status" value="1"/>
</dbReference>
<dbReference type="PROSITE" id="PS01040">
    <property type="entry name" value="SBP_BACTERIAL_5"/>
    <property type="match status" value="1"/>
</dbReference>
<evidence type="ECO:0000313" key="8">
    <source>
        <dbReference type="EMBL" id="MST87399.1"/>
    </source>
</evidence>
<feature type="signal peptide" evidence="6">
    <location>
        <begin position="1"/>
        <end position="21"/>
    </location>
</feature>
<dbReference type="EMBL" id="VUMX01000018">
    <property type="protein sequence ID" value="MST87399.1"/>
    <property type="molecule type" value="Genomic_DNA"/>
</dbReference>
<keyword evidence="4 6" id="KW-0732">Signal</keyword>
<keyword evidence="5" id="KW-0653">Protein transport</keyword>
<evidence type="ECO:0000259" key="7">
    <source>
        <dbReference type="Pfam" id="PF00496"/>
    </source>
</evidence>